<evidence type="ECO:0000313" key="2">
    <source>
        <dbReference type="Proteomes" id="UP000002837"/>
    </source>
</evidence>
<comment type="caution">
    <text evidence="1">The sequence shown here is derived from an EMBL/GenBank/DDBJ whole genome shotgun (WGS) entry which is preliminary data.</text>
</comment>
<dbReference type="Proteomes" id="UP000002837">
    <property type="component" value="Unassembled WGS sequence"/>
</dbReference>
<keyword evidence="2" id="KW-1185">Reference proteome</keyword>
<protein>
    <submittedName>
        <fullName evidence="1">Uncharacterized protein</fullName>
    </submittedName>
</protein>
<reference evidence="1" key="1">
    <citation type="submission" date="2012-09" db="EMBL/GenBank/DDBJ databases">
        <authorList>
            <person name="Harkins D.M."/>
            <person name="Durkin A.S."/>
            <person name="Brinkac L.M."/>
            <person name="Selengut J.D."/>
            <person name="Sanka R."/>
            <person name="DePew J."/>
            <person name="Purushe J."/>
            <person name="Picardeau M."/>
            <person name="Werts C."/>
            <person name="Goarant C."/>
            <person name="Vinetz J.M."/>
            <person name="Sutton G.G."/>
            <person name="Nelson W.C."/>
            <person name="Fouts D.E."/>
        </authorList>
    </citation>
    <scope>NUCLEOTIDE SEQUENCE [LARGE SCALE GENOMIC DNA]</scope>
    <source>
        <strain evidence="1">200801926</strain>
    </source>
</reference>
<gene>
    <name evidence="1" type="ORF">LEP1GSC128_3034</name>
</gene>
<evidence type="ECO:0000313" key="1">
    <source>
        <dbReference type="EMBL" id="EKP13192.1"/>
    </source>
</evidence>
<proteinExistence type="predicted"/>
<sequence>MMENDVRLNSFLVLENFVFFKDRDQLRKMYGIGKSNF</sequence>
<accession>A0ABN0HWL6</accession>
<organism evidence="1 2">
    <name type="scientific">Leptospira borgpetersenii str. 200801926</name>
    <dbReference type="NCBI Taxonomy" id="1193009"/>
    <lineage>
        <taxon>Bacteria</taxon>
        <taxon>Pseudomonadati</taxon>
        <taxon>Spirochaetota</taxon>
        <taxon>Spirochaetia</taxon>
        <taxon>Leptospirales</taxon>
        <taxon>Leptospiraceae</taxon>
        <taxon>Leptospira</taxon>
    </lineage>
</organism>
<dbReference type="EMBL" id="AKWJ02000028">
    <property type="protein sequence ID" value="EKP13192.1"/>
    <property type="molecule type" value="Genomic_DNA"/>
</dbReference>
<name>A0ABN0HWL6_LEPBO</name>